<accession>A0ABW9YYP5</accession>
<comment type="caution">
    <text evidence="3">The sequence shown here is derived from an EMBL/GenBank/DDBJ whole genome shotgun (WGS) entry which is preliminary data.</text>
</comment>
<gene>
    <name evidence="3" type="ORF">GR303_14205</name>
</gene>
<keyword evidence="2" id="KW-0964">Secreted</keyword>
<dbReference type="RefSeq" id="WP_161722909.1">
    <property type="nucleotide sequence ID" value="NZ_JAAAXI010000006.1"/>
</dbReference>
<evidence type="ECO:0000313" key="4">
    <source>
        <dbReference type="Proteomes" id="UP000818323"/>
    </source>
</evidence>
<dbReference type="InterPro" id="IPR001343">
    <property type="entry name" value="Hemolysn_Ca-bd"/>
</dbReference>
<dbReference type="Proteomes" id="UP000818323">
    <property type="component" value="Unassembled WGS sequence"/>
</dbReference>
<protein>
    <submittedName>
        <fullName evidence="3">Calcium-binding protein</fullName>
    </submittedName>
</protein>
<organism evidence="3 4">
    <name type="scientific">Microvirga arsenatis</name>
    <dbReference type="NCBI Taxonomy" id="2692265"/>
    <lineage>
        <taxon>Bacteria</taxon>
        <taxon>Pseudomonadati</taxon>
        <taxon>Pseudomonadota</taxon>
        <taxon>Alphaproteobacteria</taxon>
        <taxon>Hyphomicrobiales</taxon>
        <taxon>Methylobacteriaceae</taxon>
        <taxon>Microvirga</taxon>
    </lineage>
</organism>
<dbReference type="InterPro" id="IPR050557">
    <property type="entry name" value="RTX_toxin/Mannuronan_C5-epim"/>
</dbReference>
<proteinExistence type="predicted"/>
<dbReference type="InterPro" id="IPR018511">
    <property type="entry name" value="Hemolysin-typ_Ca-bd_CS"/>
</dbReference>
<evidence type="ECO:0000313" key="3">
    <source>
        <dbReference type="EMBL" id="NBJ25509.1"/>
    </source>
</evidence>
<keyword evidence="4" id="KW-1185">Reference proteome</keyword>
<evidence type="ECO:0000256" key="1">
    <source>
        <dbReference type="ARBA" id="ARBA00004613"/>
    </source>
</evidence>
<dbReference type="SUPFAM" id="SSF51120">
    <property type="entry name" value="beta-Roll"/>
    <property type="match status" value="1"/>
</dbReference>
<sequence>MATIYADGETTGTARGDEIFGGSGADAIDGRGGNDWIQGNRGNDSLWGYTGNDTIWGGSGDDFILGEAGRDVLTGHGGYDAFVFTRTPSRSNVDTITDFSVRYDTIVLSTAVFKGVGSAGRDMKASAFWTGTAAHDANDRIIYNKDTGSLYYDPDGTGSRSAVEFAKIDPNLKLTFKDFYIMAP</sequence>
<dbReference type="PROSITE" id="PS00330">
    <property type="entry name" value="HEMOLYSIN_CALCIUM"/>
    <property type="match status" value="1"/>
</dbReference>
<name>A0ABW9YYP5_9HYPH</name>
<dbReference type="PANTHER" id="PTHR38340:SF1">
    <property type="entry name" value="S-LAYER PROTEIN"/>
    <property type="match status" value="1"/>
</dbReference>
<dbReference type="Pfam" id="PF00353">
    <property type="entry name" value="HemolysinCabind"/>
    <property type="match status" value="2"/>
</dbReference>
<comment type="subcellular location">
    <subcellularLocation>
        <location evidence="1">Secreted</location>
    </subcellularLocation>
</comment>
<evidence type="ECO:0000256" key="2">
    <source>
        <dbReference type="ARBA" id="ARBA00022525"/>
    </source>
</evidence>
<dbReference type="EMBL" id="JAAAXJ010000007">
    <property type="protein sequence ID" value="NBJ25509.1"/>
    <property type="molecule type" value="Genomic_DNA"/>
</dbReference>
<dbReference type="InterPro" id="IPR011049">
    <property type="entry name" value="Serralysin-like_metalloprot_C"/>
</dbReference>
<dbReference type="Gene3D" id="2.150.10.10">
    <property type="entry name" value="Serralysin-like metalloprotease, C-terminal"/>
    <property type="match status" value="1"/>
</dbReference>
<dbReference type="PANTHER" id="PTHR38340">
    <property type="entry name" value="S-LAYER PROTEIN"/>
    <property type="match status" value="1"/>
</dbReference>
<dbReference type="PRINTS" id="PR00313">
    <property type="entry name" value="CABNDNGRPT"/>
</dbReference>
<reference evidence="3 4" key="1">
    <citation type="submission" date="2020-01" db="EMBL/GenBank/DDBJ databases">
        <title>Microvirga sp. nov., an arsenate reduction bacterium isolated from Tibet hotspring sediments.</title>
        <authorList>
            <person name="Yuan C.-G."/>
        </authorList>
    </citation>
    <scope>NUCLEOTIDE SEQUENCE [LARGE SCALE GENOMIC DNA]</scope>
    <source>
        <strain evidence="3 4">SYSU G3D203</strain>
    </source>
</reference>